<evidence type="ECO:0000313" key="2">
    <source>
        <dbReference type="Proteomes" id="UP000315403"/>
    </source>
</evidence>
<gene>
    <name evidence="1" type="ORF">DLNHIDIE_03457</name>
</gene>
<comment type="caution">
    <text evidence="1">The sequence shown here is derived from an EMBL/GenBank/DDBJ whole genome shotgun (WGS) entry which is preliminary data.</text>
</comment>
<protein>
    <submittedName>
        <fullName evidence="1">Uncharacterized protein</fullName>
    </submittedName>
</protein>
<sequence length="119" mass="13360">MQVTTYRRDADLCPVRGWTNGGPADGPGWASHINAFWAAEVAGKAKMARYAYWLILTPGGFPEKDRAKIKGVIRQKRRLLSLRWQRLKSLPGRTLLNSPGGCFATHLAHCSVGLFYFRK</sequence>
<reference evidence="1 2" key="1">
    <citation type="submission" date="2019-03" db="EMBL/GenBank/DDBJ databases">
        <title>New insights into Acidothiobacillus thiooxidans sulfur metabolism through coupled gene expression, solution geochemistry, microscopy and spectroscopy analyses.</title>
        <authorList>
            <person name="Camacho D."/>
            <person name="Frazao R."/>
            <person name="Fouillen A."/>
            <person name="Nanci A."/>
            <person name="Lang B.F."/>
            <person name="Apte S.C."/>
            <person name="Baron C."/>
            <person name="Warren L.A."/>
        </authorList>
    </citation>
    <scope>NUCLEOTIDE SEQUENCE [LARGE SCALE GENOMIC DNA]</scope>
    <source>
        <strain evidence="1 2">ATCC 19377</strain>
    </source>
</reference>
<dbReference type="EMBL" id="SZUV01000008">
    <property type="protein sequence ID" value="TQN49207.1"/>
    <property type="molecule type" value="Genomic_DNA"/>
</dbReference>
<organism evidence="1 2">
    <name type="scientific">Acidithiobacillus thiooxidans ATCC 19377</name>
    <dbReference type="NCBI Taxonomy" id="637390"/>
    <lineage>
        <taxon>Bacteria</taxon>
        <taxon>Pseudomonadati</taxon>
        <taxon>Pseudomonadota</taxon>
        <taxon>Acidithiobacillia</taxon>
        <taxon>Acidithiobacillales</taxon>
        <taxon>Acidithiobacillaceae</taxon>
        <taxon>Acidithiobacillus</taxon>
    </lineage>
</organism>
<accession>A0A543PYP7</accession>
<proteinExistence type="predicted"/>
<name>A0A543PYP7_ACITH</name>
<dbReference type="Proteomes" id="UP000315403">
    <property type="component" value="Unassembled WGS sequence"/>
</dbReference>
<evidence type="ECO:0000313" key="1">
    <source>
        <dbReference type="EMBL" id="TQN49207.1"/>
    </source>
</evidence>
<dbReference type="AlphaFoldDB" id="A0A543PYP7"/>